<proteinExistence type="predicted"/>
<name>A0ABU8DV92_9ACTN</name>
<protein>
    <submittedName>
        <fullName evidence="2">Endonuclease/exonuclease/phosphatase family protein</fullName>
    </submittedName>
</protein>
<reference evidence="2 3" key="1">
    <citation type="submission" date="2024-03" db="EMBL/GenBank/DDBJ databases">
        <title>Draft genome sequence of Klenkia sp. LSe6-5.</title>
        <authorList>
            <person name="Duangmal K."/>
            <person name="Chantavorakit T."/>
        </authorList>
    </citation>
    <scope>NUCLEOTIDE SEQUENCE [LARGE SCALE GENOMIC DNA]</scope>
    <source>
        <strain evidence="2 3">LSe6-5</strain>
    </source>
</reference>
<evidence type="ECO:0000259" key="1">
    <source>
        <dbReference type="Pfam" id="PF03372"/>
    </source>
</evidence>
<dbReference type="Proteomes" id="UP001361570">
    <property type="component" value="Unassembled WGS sequence"/>
</dbReference>
<evidence type="ECO:0000313" key="3">
    <source>
        <dbReference type="Proteomes" id="UP001361570"/>
    </source>
</evidence>
<dbReference type="GO" id="GO:0004519">
    <property type="term" value="F:endonuclease activity"/>
    <property type="evidence" value="ECO:0007669"/>
    <property type="project" value="UniProtKB-KW"/>
</dbReference>
<keyword evidence="2" id="KW-0378">Hydrolase</keyword>
<keyword evidence="2" id="KW-0255">Endonuclease</keyword>
<comment type="caution">
    <text evidence="2">The sequence shown here is derived from an EMBL/GenBank/DDBJ whole genome shotgun (WGS) entry which is preliminary data.</text>
</comment>
<keyword evidence="3" id="KW-1185">Reference proteome</keyword>
<organism evidence="2 3">
    <name type="scientific">Klenkia sesuvii</name>
    <dbReference type="NCBI Taxonomy" id="3103137"/>
    <lineage>
        <taxon>Bacteria</taxon>
        <taxon>Bacillati</taxon>
        <taxon>Actinomycetota</taxon>
        <taxon>Actinomycetes</taxon>
        <taxon>Geodermatophilales</taxon>
        <taxon>Geodermatophilaceae</taxon>
        <taxon>Klenkia</taxon>
    </lineage>
</organism>
<gene>
    <name evidence="2" type="ORF">TEK04_13625</name>
</gene>
<feature type="domain" description="Endonuclease/exonuclease/phosphatase" evidence="1">
    <location>
        <begin position="7"/>
        <end position="242"/>
    </location>
</feature>
<dbReference type="EMBL" id="JBAPLU010000013">
    <property type="protein sequence ID" value="MEI4272765.1"/>
    <property type="molecule type" value="Genomic_DNA"/>
</dbReference>
<dbReference type="InterPro" id="IPR036691">
    <property type="entry name" value="Endo/exonu/phosph_ase_sf"/>
</dbReference>
<dbReference type="Pfam" id="PF03372">
    <property type="entry name" value="Exo_endo_phos"/>
    <property type="match status" value="1"/>
</dbReference>
<dbReference type="PANTHER" id="PTHR14859:SF15">
    <property type="entry name" value="ENDONUCLEASE_EXONUCLEASE_PHOSPHATASE DOMAIN-CONTAINING PROTEIN"/>
    <property type="match status" value="1"/>
</dbReference>
<evidence type="ECO:0000313" key="2">
    <source>
        <dbReference type="EMBL" id="MEI4272765.1"/>
    </source>
</evidence>
<keyword evidence="2" id="KW-0540">Nuclease</keyword>
<dbReference type="SUPFAM" id="SSF56219">
    <property type="entry name" value="DNase I-like"/>
    <property type="match status" value="1"/>
</dbReference>
<dbReference type="InterPro" id="IPR005135">
    <property type="entry name" value="Endo/exonuclease/phosphatase"/>
</dbReference>
<dbReference type="InterPro" id="IPR051916">
    <property type="entry name" value="GPI-anchor_lipid_remodeler"/>
</dbReference>
<accession>A0ABU8DV92</accession>
<dbReference type="PANTHER" id="PTHR14859">
    <property type="entry name" value="CALCOFLUOR WHITE HYPERSENSITIVE PROTEIN PRECURSOR"/>
    <property type="match status" value="1"/>
</dbReference>
<dbReference type="RefSeq" id="WP_336404889.1">
    <property type="nucleotide sequence ID" value="NZ_JBAPLU010000013.1"/>
</dbReference>
<sequence>MTSVRLVTFNIHHGVGDDRRHDLARIAAVLAAADPDVVCLQEVDRAFGARSEGVDQAELLARALGRELVWASAIEAPRADGPAKRYGNALLTRLPVADDAAHRLPGEGEPRAALRADLVVAGGALTVLTTHLSSDSARSRAAQAQALVQLLPPPGRPAVVAGDLNCAATATELVPLRARLADAWGRAGRRRDQGRRWQLWNRDAGLTHPARRPRLRIDQVWVTPEVQVVGAAVLDGSGCSDHHPLQVDLLVRGGPVSSPGADAGR</sequence>
<dbReference type="Gene3D" id="3.60.10.10">
    <property type="entry name" value="Endonuclease/exonuclease/phosphatase"/>
    <property type="match status" value="1"/>
</dbReference>